<gene>
    <name evidence="1" type="ORF">DPMN_019847</name>
</gene>
<comment type="caution">
    <text evidence="1">The sequence shown here is derived from an EMBL/GenBank/DDBJ whole genome shotgun (WGS) entry which is preliminary data.</text>
</comment>
<evidence type="ECO:0000313" key="2">
    <source>
        <dbReference type="Proteomes" id="UP000828390"/>
    </source>
</evidence>
<evidence type="ECO:0000313" key="1">
    <source>
        <dbReference type="EMBL" id="KAH3895682.1"/>
    </source>
</evidence>
<proteinExistence type="predicted"/>
<dbReference type="AlphaFoldDB" id="A0A9D4SAJ7"/>
<protein>
    <submittedName>
        <fullName evidence="1">Uncharacterized protein</fullName>
    </submittedName>
</protein>
<reference evidence="1" key="1">
    <citation type="journal article" date="2019" name="bioRxiv">
        <title>The Genome of the Zebra Mussel, Dreissena polymorpha: A Resource for Invasive Species Research.</title>
        <authorList>
            <person name="McCartney M.A."/>
            <person name="Auch B."/>
            <person name="Kono T."/>
            <person name="Mallez S."/>
            <person name="Zhang Y."/>
            <person name="Obille A."/>
            <person name="Becker A."/>
            <person name="Abrahante J.E."/>
            <person name="Garbe J."/>
            <person name="Badalamenti J.P."/>
            <person name="Herman A."/>
            <person name="Mangelson H."/>
            <person name="Liachko I."/>
            <person name="Sullivan S."/>
            <person name="Sone E.D."/>
            <person name="Koren S."/>
            <person name="Silverstein K.A.T."/>
            <person name="Beckman K.B."/>
            <person name="Gohl D.M."/>
        </authorList>
    </citation>
    <scope>NUCLEOTIDE SEQUENCE</scope>
    <source>
        <strain evidence="1">Duluth1</strain>
        <tissue evidence="1">Whole animal</tissue>
    </source>
</reference>
<keyword evidence="2" id="KW-1185">Reference proteome</keyword>
<dbReference type="Proteomes" id="UP000828390">
    <property type="component" value="Unassembled WGS sequence"/>
</dbReference>
<sequence>MVQESINIVELEPWTPIDKSKPSNQKDSLLLRLVKSRMLSDKHKLTHASL</sequence>
<name>A0A9D4SAJ7_DREPO</name>
<reference evidence="1" key="2">
    <citation type="submission" date="2020-11" db="EMBL/GenBank/DDBJ databases">
        <authorList>
            <person name="McCartney M.A."/>
            <person name="Auch B."/>
            <person name="Kono T."/>
            <person name="Mallez S."/>
            <person name="Becker A."/>
            <person name="Gohl D.M."/>
            <person name="Silverstein K.A.T."/>
            <person name="Koren S."/>
            <person name="Bechman K.B."/>
            <person name="Herman A."/>
            <person name="Abrahante J.E."/>
            <person name="Garbe J."/>
        </authorList>
    </citation>
    <scope>NUCLEOTIDE SEQUENCE</scope>
    <source>
        <strain evidence="1">Duluth1</strain>
        <tissue evidence="1">Whole animal</tissue>
    </source>
</reference>
<dbReference type="EMBL" id="JAIWYP010000001">
    <property type="protein sequence ID" value="KAH3895682.1"/>
    <property type="molecule type" value="Genomic_DNA"/>
</dbReference>
<organism evidence="1 2">
    <name type="scientific">Dreissena polymorpha</name>
    <name type="common">Zebra mussel</name>
    <name type="synonym">Mytilus polymorpha</name>
    <dbReference type="NCBI Taxonomy" id="45954"/>
    <lineage>
        <taxon>Eukaryota</taxon>
        <taxon>Metazoa</taxon>
        <taxon>Spiralia</taxon>
        <taxon>Lophotrochozoa</taxon>
        <taxon>Mollusca</taxon>
        <taxon>Bivalvia</taxon>
        <taxon>Autobranchia</taxon>
        <taxon>Heteroconchia</taxon>
        <taxon>Euheterodonta</taxon>
        <taxon>Imparidentia</taxon>
        <taxon>Neoheterodontei</taxon>
        <taxon>Myida</taxon>
        <taxon>Dreissenoidea</taxon>
        <taxon>Dreissenidae</taxon>
        <taxon>Dreissena</taxon>
    </lineage>
</organism>
<accession>A0A9D4SAJ7</accession>